<feature type="non-terminal residue" evidence="2">
    <location>
        <position position="1"/>
    </location>
</feature>
<dbReference type="AlphaFoldDB" id="A0AAF0UGW5"/>
<dbReference type="Proteomes" id="UP001234989">
    <property type="component" value="Chromosome 9"/>
</dbReference>
<reference evidence="2" key="1">
    <citation type="submission" date="2023-08" db="EMBL/GenBank/DDBJ databases">
        <title>A de novo genome assembly of Solanum verrucosum Schlechtendal, a Mexican diploid species geographically isolated from the other diploid A-genome species in potato relatives.</title>
        <authorList>
            <person name="Hosaka K."/>
        </authorList>
    </citation>
    <scope>NUCLEOTIDE SEQUENCE</scope>
    <source>
        <tissue evidence="2">Young leaves</tissue>
    </source>
</reference>
<name>A0AAF0UGW5_SOLVR</name>
<dbReference type="EMBL" id="CP133620">
    <property type="protein sequence ID" value="WMV45877.1"/>
    <property type="molecule type" value="Genomic_DNA"/>
</dbReference>
<keyword evidence="3" id="KW-1185">Reference proteome</keyword>
<protein>
    <submittedName>
        <fullName evidence="2">Uncharacterized protein</fullName>
    </submittedName>
</protein>
<feature type="transmembrane region" description="Helical" evidence="1">
    <location>
        <begin position="29"/>
        <end position="49"/>
    </location>
</feature>
<evidence type="ECO:0000313" key="2">
    <source>
        <dbReference type="EMBL" id="WMV45877.1"/>
    </source>
</evidence>
<keyword evidence="1" id="KW-0812">Transmembrane</keyword>
<accession>A0AAF0UGW5</accession>
<organism evidence="2 3">
    <name type="scientific">Solanum verrucosum</name>
    <dbReference type="NCBI Taxonomy" id="315347"/>
    <lineage>
        <taxon>Eukaryota</taxon>
        <taxon>Viridiplantae</taxon>
        <taxon>Streptophyta</taxon>
        <taxon>Embryophyta</taxon>
        <taxon>Tracheophyta</taxon>
        <taxon>Spermatophyta</taxon>
        <taxon>Magnoliopsida</taxon>
        <taxon>eudicotyledons</taxon>
        <taxon>Gunneridae</taxon>
        <taxon>Pentapetalae</taxon>
        <taxon>asterids</taxon>
        <taxon>lamiids</taxon>
        <taxon>Solanales</taxon>
        <taxon>Solanaceae</taxon>
        <taxon>Solanoideae</taxon>
        <taxon>Solaneae</taxon>
        <taxon>Solanum</taxon>
    </lineage>
</organism>
<evidence type="ECO:0000313" key="3">
    <source>
        <dbReference type="Proteomes" id="UP001234989"/>
    </source>
</evidence>
<evidence type="ECO:0000256" key="1">
    <source>
        <dbReference type="SAM" id="Phobius"/>
    </source>
</evidence>
<sequence>CAAADRSASLVRIADQLGDSPFGVIHRRLVLAFSIAVLWLLGGIILLCGTAQRCAHCFLFPPT</sequence>
<keyword evidence="1" id="KW-1133">Transmembrane helix</keyword>
<gene>
    <name evidence="2" type="ORF">MTR67_039262</name>
</gene>
<keyword evidence="1" id="KW-0472">Membrane</keyword>
<proteinExistence type="predicted"/>